<keyword evidence="3" id="KW-1185">Reference proteome</keyword>
<dbReference type="AlphaFoldDB" id="A0A9N8HFV5"/>
<name>A0A9N8HFV5_9STRA</name>
<comment type="caution">
    <text evidence="2">The sequence shown here is derived from an EMBL/GenBank/DDBJ whole genome shotgun (WGS) entry which is preliminary data.</text>
</comment>
<gene>
    <name evidence="2" type="ORF">SEMRO_367_G127800.1</name>
</gene>
<accession>A0A9N8HFV5</accession>
<sequence length="456" mass="50821">MLLHRSIKRILYLVCWALIVAHNIAQGQHIQPIPSQDDGSRGDPKLVDVSGLGPEGTDFYDMPSIDIQLEEDGPTWTVYRLAHIDSHFAGESNDGMVAANLLRYQAGNSNAEVFTGLVHDRAGGMYYELKPDIDGNVEVLSTQREDMPMSALVQPEVQSIWTEFKALADYLATCALNLRRDPDKFVEIDVMIVWSHNAECAKAGLPVDCSVTDDSLNIMLAALNLTVEINNFVHANSQTNTSLKIVHAQRDTSGYRETDPFQLITELTIPLFDGQLNYIHPLRDQKKADLVAFAYDNRIVENPGYGIANAPVPVFGLQGLPLPPFLAFSVFCIQCSAGTLQTHEWGHNLGCTHDRGTVTDQIKDAIGDNPFNACEDKTHTNYGYRSPTGTFHTVMSYRCREGQCDNWSSNTANGFCAEIPYFSGKDTWRNGESMGGEENNCRDRIKRDKHFIARNR</sequence>
<feature type="signal peptide" evidence="1">
    <location>
        <begin position="1"/>
        <end position="27"/>
    </location>
</feature>
<dbReference type="EMBL" id="CAICTM010000366">
    <property type="protein sequence ID" value="CAB9508933.1"/>
    <property type="molecule type" value="Genomic_DNA"/>
</dbReference>
<evidence type="ECO:0008006" key="4">
    <source>
        <dbReference type="Google" id="ProtNLM"/>
    </source>
</evidence>
<dbReference type="Proteomes" id="UP001153069">
    <property type="component" value="Unassembled WGS sequence"/>
</dbReference>
<organism evidence="2 3">
    <name type="scientific">Seminavis robusta</name>
    <dbReference type="NCBI Taxonomy" id="568900"/>
    <lineage>
        <taxon>Eukaryota</taxon>
        <taxon>Sar</taxon>
        <taxon>Stramenopiles</taxon>
        <taxon>Ochrophyta</taxon>
        <taxon>Bacillariophyta</taxon>
        <taxon>Bacillariophyceae</taxon>
        <taxon>Bacillariophycidae</taxon>
        <taxon>Naviculales</taxon>
        <taxon>Naviculaceae</taxon>
        <taxon>Seminavis</taxon>
    </lineage>
</organism>
<evidence type="ECO:0000256" key="1">
    <source>
        <dbReference type="SAM" id="SignalP"/>
    </source>
</evidence>
<evidence type="ECO:0000313" key="2">
    <source>
        <dbReference type="EMBL" id="CAB9508933.1"/>
    </source>
</evidence>
<evidence type="ECO:0000313" key="3">
    <source>
        <dbReference type="Proteomes" id="UP001153069"/>
    </source>
</evidence>
<keyword evidence="1" id="KW-0732">Signal</keyword>
<protein>
    <recommendedName>
        <fullName evidence="4">Peptidase M43 pregnancy-associated plasma-A domain-containing protein</fullName>
    </recommendedName>
</protein>
<proteinExistence type="predicted"/>
<feature type="chain" id="PRO_5040331185" description="Peptidase M43 pregnancy-associated plasma-A domain-containing protein" evidence="1">
    <location>
        <begin position="28"/>
        <end position="456"/>
    </location>
</feature>
<reference evidence="2" key="1">
    <citation type="submission" date="2020-06" db="EMBL/GenBank/DDBJ databases">
        <authorList>
            <consortium name="Plant Systems Biology data submission"/>
        </authorList>
    </citation>
    <scope>NUCLEOTIDE SEQUENCE</scope>
    <source>
        <strain evidence="2">D6</strain>
    </source>
</reference>